<dbReference type="AlphaFoldDB" id="A0A9P5LBI3"/>
<dbReference type="PANTHER" id="PTHR42057">
    <property type="entry name" value="F-BOX DOMAIN PROTEIN (AFU_ORTHOLOGUE AFUA_4G00200)"/>
    <property type="match status" value="1"/>
</dbReference>
<feature type="domain" description="F-box" evidence="1">
    <location>
        <begin position="6"/>
        <end position="51"/>
    </location>
</feature>
<organism evidence="2 3">
    <name type="scientific">Cylindrodendrum hubeiense</name>
    <dbReference type="NCBI Taxonomy" id="595255"/>
    <lineage>
        <taxon>Eukaryota</taxon>
        <taxon>Fungi</taxon>
        <taxon>Dikarya</taxon>
        <taxon>Ascomycota</taxon>
        <taxon>Pezizomycotina</taxon>
        <taxon>Sordariomycetes</taxon>
        <taxon>Hypocreomycetidae</taxon>
        <taxon>Hypocreales</taxon>
        <taxon>Nectriaceae</taxon>
        <taxon>Cylindrodendrum</taxon>
    </lineage>
</organism>
<evidence type="ECO:0000259" key="1">
    <source>
        <dbReference type="PROSITE" id="PS50181"/>
    </source>
</evidence>
<proteinExistence type="predicted"/>
<name>A0A9P5LBI3_9HYPO</name>
<dbReference type="InterPro" id="IPR036047">
    <property type="entry name" value="F-box-like_dom_sf"/>
</dbReference>
<dbReference type="PROSITE" id="PS50181">
    <property type="entry name" value="FBOX"/>
    <property type="match status" value="1"/>
</dbReference>
<sequence length="536" mass="61542">MYNNSSVTLASLPIEIVTYILSLLPQFALLPLRCANRQLSFIATTFAFRSVRLQAHGSSSAHFISIAKSEKLSPLVREVTCDTWIGPNFEYRAHGDYLILPGFLTALPFLASLRNVKALHLRFHRDCSRLDSYDEAEELPDIRFRILDTIFQSLAGTWSAQRQQEIDQSLQMCPTLYDYKATTFPAPEIASPIALTTLTVSNLADFDDPRVKTSDAFKKVLSSTSLTDLKLFITSETYGDDREWMTENPEKFDMFENLPGTWLSPVAANLTVLSLYFHEYWGWFPKMDFRLVGSLPHLKVLALGKYTFSHEWQVDWMASLGLEELYLDDCYILYQANCPMPMDHTTTVVGQDPKGDDIIISNEGFMRRDIWVSGDNIERIKFPLRWHTIFSRWQESMSTLKVFKFGYGSWEQAPKETRLANYEGNPRKPSNTAVQNHPFEHNAFRYFDCPAPGSKGDKYRKGTGLAKIKNLEFQYLYHETTDWTGWEEWVDIRREDADEGEWELDENLGAKDKAALDLLVSVAEERRITGAISRPL</sequence>
<evidence type="ECO:0000313" key="2">
    <source>
        <dbReference type="EMBL" id="KAF7554884.1"/>
    </source>
</evidence>
<keyword evidence="3" id="KW-1185">Reference proteome</keyword>
<dbReference type="PANTHER" id="PTHR42057:SF2">
    <property type="entry name" value="F-BOX DOMAIN PROTEIN (AFU_ORTHOLOGUE AFUA_4G00200)-RELATED"/>
    <property type="match status" value="1"/>
</dbReference>
<dbReference type="OrthoDB" id="3140657at2759"/>
<dbReference type="InterPro" id="IPR001810">
    <property type="entry name" value="F-box_dom"/>
</dbReference>
<comment type="caution">
    <text evidence="2">The sequence shown here is derived from an EMBL/GenBank/DDBJ whole genome shotgun (WGS) entry which is preliminary data.</text>
</comment>
<dbReference type="SUPFAM" id="SSF81383">
    <property type="entry name" value="F-box domain"/>
    <property type="match status" value="1"/>
</dbReference>
<dbReference type="EMBL" id="JAANBB010000027">
    <property type="protein sequence ID" value="KAF7554884.1"/>
    <property type="molecule type" value="Genomic_DNA"/>
</dbReference>
<accession>A0A9P5LBI3</accession>
<evidence type="ECO:0000313" key="3">
    <source>
        <dbReference type="Proteomes" id="UP000722485"/>
    </source>
</evidence>
<protein>
    <recommendedName>
        <fullName evidence="1">F-box domain-containing protein</fullName>
    </recommendedName>
</protein>
<gene>
    <name evidence="2" type="ORF">G7Z17_g2602</name>
</gene>
<reference evidence="2" key="1">
    <citation type="submission" date="2020-03" db="EMBL/GenBank/DDBJ databases">
        <title>Draft Genome Sequence of Cylindrodendrum hubeiense.</title>
        <authorList>
            <person name="Buettner E."/>
            <person name="Kellner H."/>
        </authorList>
    </citation>
    <scope>NUCLEOTIDE SEQUENCE</scope>
    <source>
        <strain evidence="2">IHI 201604</strain>
    </source>
</reference>
<dbReference type="Proteomes" id="UP000722485">
    <property type="component" value="Unassembled WGS sequence"/>
</dbReference>